<accession>A0A3M3MPY6</accession>
<dbReference type="EMBL" id="RBPL01000010">
    <property type="protein sequence ID" value="RMO03467.1"/>
    <property type="molecule type" value="Genomic_DNA"/>
</dbReference>
<reference evidence="1 2" key="1">
    <citation type="submission" date="2018-08" db="EMBL/GenBank/DDBJ databases">
        <title>Recombination of ecologically and evolutionarily significant loci maintains genetic cohesion in the Pseudomonas syringae species complex.</title>
        <authorList>
            <person name="Dillon M."/>
            <person name="Thakur S."/>
            <person name="Almeida R.N.D."/>
            <person name="Weir B.S."/>
            <person name="Guttman D.S."/>
        </authorList>
    </citation>
    <scope>NUCLEOTIDE SEQUENCE [LARGE SCALE GENOMIC DNA]</scope>
    <source>
        <strain evidence="1 2">1089_5</strain>
    </source>
</reference>
<proteinExistence type="predicted"/>
<sequence>MLASMTETRDLSGFGWLKRPVSGCGCGCGCACCRQGLMAADRYGERQMDLHEEKKTAEEVRQAVRKKRLERSRERNYRLEAAPVALGALLPISGDDRTLWPKTQWENPLTLTLPRSDFIEYGYGETLEYKVNGSHLQTNVLDSPSDVEVIVPVDVIKEAGRYLFSYHYTQYDGNEADSSELQFTVDKVPPNEGDEGPPPTLPVEVVTNGLTLQYLNDNAYLDISVSRTKDMLAGDNFFISWVPSLLTSRQSDPFEPITSKPITVDDVVPEAGDPVVRLEADFVKTLSQGRIAVVYRYQDRTGNFGAYSGATYIEVDLNPGPAGLQTPEVDLAFDGWIDRADALLGVEVEIPAPSYENAKPEADQIEVVWENTRLPLVPVSSFPMVFLIDWATLSAQGADNARTFEVGYNVVRGVSKTPSPRLTVNVNFSVAGPPPVGLDPVNINLPPVVVKSRNSSAPDNQLTEADLGLSATAQLQLYNEVQAGQVLKLYWGTLSDPVSEITLTTESPGATVAFEVAWADIVRGGYNEKLPIYYTTSNGINVQQSALTEVSVTIIPIEGLVDVEFPGRWSGSPADEPFINCGSKPWEGIDVVMPGNAANMQPGDTVVFSWRGYSDRDGTMLIPGTEFTFDPITVTPEHVAQGIEFKVPYADLVEPVTNGSGLFTYELSKDSGQRGSHSTRVRISRKTGSTFCSASSRTTCISGEDSGLETGDAQ</sequence>
<protein>
    <submittedName>
        <fullName evidence="1">Uncharacterized protein</fullName>
    </submittedName>
</protein>
<evidence type="ECO:0000313" key="1">
    <source>
        <dbReference type="EMBL" id="RMO03467.1"/>
    </source>
</evidence>
<evidence type="ECO:0000313" key="2">
    <source>
        <dbReference type="Proteomes" id="UP000278062"/>
    </source>
</evidence>
<dbReference type="AlphaFoldDB" id="A0A3M3MPY6"/>
<comment type="caution">
    <text evidence="1">The sequence shown here is derived from an EMBL/GenBank/DDBJ whole genome shotgun (WGS) entry which is preliminary data.</text>
</comment>
<gene>
    <name evidence="1" type="ORF">ALQ49_01801</name>
</gene>
<dbReference type="Proteomes" id="UP000278062">
    <property type="component" value="Unassembled WGS sequence"/>
</dbReference>
<organism evidence="1 2">
    <name type="scientific">Pseudomonas syringae pv. apii</name>
    <dbReference type="NCBI Taxonomy" id="81036"/>
    <lineage>
        <taxon>Bacteria</taxon>
        <taxon>Pseudomonadati</taxon>
        <taxon>Pseudomonadota</taxon>
        <taxon>Gammaproteobacteria</taxon>
        <taxon>Pseudomonadales</taxon>
        <taxon>Pseudomonadaceae</taxon>
        <taxon>Pseudomonas</taxon>
    </lineage>
</organism>
<name>A0A3M3MPY6_9PSED</name>